<feature type="transmembrane region" description="Helical" evidence="1">
    <location>
        <begin position="54"/>
        <end position="76"/>
    </location>
</feature>
<keyword evidence="1" id="KW-0812">Transmembrane</keyword>
<evidence type="ECO:0000313" key="3">
    <source>
        <dbReference type="Proteomes" id="UP000002812"/>
    </source>
</evidence>
<comment type="caution">
    <text evidence="2">The sequence shown here is derived from an EMBL/GenBank/DDBJ whole genome shotgun (WGS) entry which is preliminary data.</text>
</comment>
<dbReference type="AlphaFoldDB" id="I8ABL6"/>
<gene>
    <name evidence="2" type="ORF">Ao3042_11976</name>
</gene>
<proteinExistence type="predicted"/>
<protein>
    <submittedName>
        <fullName evidence="2">Uncharacterized protein</fullName>
    </submittedName>
</protein>
<dbReference type="EMBL" id="AKHY01000066">
    <property type="protein sequence ID" value="EIT82842.1"/>
    <property type="molecule type" value="Genomic_DNA"/>
</dbReference>
<dbReference type="Proteomes" id="UP000002812">
    <property type="component" value="Unassembled WGS sequence"/>
</dbReference>
<reference evidence="2 3" key="1">
    <citation type="journal article" date="2012" name="Eukaryot. Cell">
        <title>Draft genome sequence of Aspergillus oryzae strain 3.042.</title>
        <authorList>
            <person name="Zhao G."/>
            <person name="Yao Y."/>
            <person name="Qi W."/>
            <person name="Wang C."/>
            <person name="Hou L."/>
            <person name="Zeng B."/>
            <person name="Cao X."/>
        </authorList>
    </citation>
    <scope>NUCLEOTIDE SEQUENCE [LARGE SCALE GENOMIC DNA]</scope>
    <source>
        <strain evidence="2 3">3.042</strain>
    </source>
</reference>
<organism evidence="2 3">
    <name type="scientific">Aspergillus oryzae (strain 3.042)</name>
    <name type="common">Yellow koji mold</name>
    <dbReference type="NCBI Taxonomy" id="1160506"/>
    <lineage>
        <taxon>Eukaryota</taxon>
        <taxon>Fungi</taxon>
        <taxon>Dikarya</taxon>
        <taxon>Ascomycota</taxon>
        <taxon>Pezizomycotina</taxon>
        <taxon>Eurotiomycetes</taxon>
        <taxon>Eurotiomycetidae</taxon>
        <taxon>Eurotiales</taxon>
        <taxon>Aspergillaceae</taxon>
        <taxon>Aspergillus</taxon>
        <taxon>Aspergillus subgen. Circumdati</taxon>
    </lineage>
</organism>
<keyword evidence="1" id="KW-1133">Transmembrane helix</keyword>
<name>I8ABL6_ASPO3</name>
<dbReference type="HOGENOM" id="CLU_2170541_0_0_1"/>
<keyword evidence="1" id="KW-0472">Membrane</keyword>
<evidence type="ECO:0000256" key="1">
    <source>
        <dbReference type="SAM" id="Phobius"/>
    </source>
</evidence>
<reference evidence="3" key="2">
    <citation type="submission" date="2012-06" db="EMBL/GenBank/DDBJ databases">
        <title>Comparative genomic analyses of Aspergillus oryzae 3.042 and A. oryzae RIB40 for soy-sauce fermentation.</title>
        <authorList>
            <person name="Zhao G."/>
            <person name="Hou L."/>
            <person name="Wang C."/>
            <person name="Cao X."/>
        </authorList>
    </citation>
    <scope>NUCLEOTIDE SEQUENCE [LARGE SCALE GENOMIC DNA]</scope>
    <source>
        <strain evidence="3">3.042</strain>
    </source>
</reference>
<evidence type="ECO:0000313" key="2">
    <source>
        <dbReference type="EMBL" id="EIT82842.1"/>
    </source>
</evidence>
<sequence>MEGDQLGYSLLQSLLCSGWPGVCAALITRHCGSAVSSAGEDQSLHKGIYGAGQWLPLILTVGILTGVSCIGALGFLREGKQERSVDNRSQQDHGDSCNEASYFRLLVQGG</sequence>
<accession>I8ABL6</accession>